<dbReference type="PANTHER" id="PTHR30069:SF29">
    <property type="entry name" value="HEMOGLOBIN AND HEMOGLOBIN-HAPTOGLOBIN-BINDING PROTEIN 1-RELATED"/>
    <property type="match status" value="1"/>
</dbReference>
<dbReference type="SUPFAM" id="SSF56935">
    <property type="entry name" value="Porins"/>
    <property type="match status" value="1"/>
</dbReference>
<organism evidence="7 8">
    <name type="scientific">Proteiniphilum saccharofermentans</name>
    <dbReference type="NCBI Taxonomy" id="1642647"/>
    <lineage>
        <taxon>Bacteria</taxon>
        <taxon>Pseudomonadati</taxon>
        <taxon>Bacteroidota</taxon>
        <taxon>Bacteroidia</taxon>
        <taxon>Bacteroidales</taxon>
        <taxon>Dysgonomonadaceae</taxon>
        <taxon>Proteiniphilum</taxon>
    </lineage>
</organism>
<dbReference type="SMART" id="SM00965">
    <property type="entry name" value="STN"/>
    <property type="match status" value="1"/>
</dbReference>
<keyword evidence="4 5" id="KW-0998">Cell outer membrane</keyword>
<dbReference type="InterPro" id="IPR008969">
    <property type="entry name" value="CarboxyPept-like_regulatory"/>
</dbReference>
<keyword evidence="2" id="KW-0732">Signal</keyword>
<dbReference type="Gene3D" id="2.60.40.1120">
    <property type="entry name" value="Carboxypeptidase-like, regulatory domain"/>
    <property type="match status" value="1"/>
</dbReference>
<dbReference type="Proteomes" id="UP000187464">
    <property type="component" value="Chromosome I"/>
</dbReference>
<keyword evidence="3 5" id="KW-0472">Membrane</keyword>
<dbReference type="EMBL" id="LT605205">
    <property type="protein sequence ID" value="SCD21006.1"/>
    <property type="molecule type" value="Genomic_DNA"/>
</dbReference>
<dbReference type="GO" id="GO:0015344">
    <property type="term" value="F:siderophore uptake transmembrane transporter activity"/>
    <property type="evidence" value="ECO:0007669"/>
    <property type="project" value="TreeGrafter"/>
</dbReference>
<name>A0A1R3SXP1_9BACT</name>
<evidence type="ECO:0000256" key="2">
    <source>
        <dbReference type="ARBA" id="ARBA00022729"/>
    </source>
</evidence>
<dbReference type="SUPFAM" id="SSF49464">
    <property type="entry name" value="Carboxypeptidase regulatory domain-like"/>
    <property type="match status" value="1"/>
</dbReference>
<dbReference type="GO" id="GO:0044718">
    <property type="term" value="P:siderophore transmembrane transport"/>
    <property type="evidence" value="ECO:0007669"/>
    <property type="project" value="TreeGrafter"/>
</dbReference>
<reference evidence="7 8" key="1">
    <citation type="submission" date="2016-08" db="EMBL/GenBank/DDBJ databases">
        <authorList>
            <person name="Seilhamer J.J."/>
        </authorList>
    </citation>
    <scope>NUCLEOTIDE SEQUENCE [LARGE SCALE GENOMIC DNA]</scope>
    <source>
        <strain evidence="7">M3/6</strain>
    </source>
</reference>
<dbReference type="FunFam" id="2.60.40.1120:FF:000003">
    <property type="entry name" value="Outer membrane protein Omp121"/>
    <property type="match status" value="1"/>
</dbReference>
<keyword evidence="8" id="KW-1185">Reference proteome</keyword>
<evidence type="ECO:0000313" key="7">
    <source>
        <dbReference type="EMBL" id="SCD21006.1"/>
    </source>
</evidence>
<dbReference type="Pfam" id="PF13715">
    <property type="entry name" value="CarbopepD_reg_2"/>
    <property type="match status" value="1"/>
</dbReference>
<protein>
    <submittedName>
        <fullName evidence="7">SusC/RagA family TonB-linked outer membrane protein</fullName>
    </submittedName>
</protein>
<proteinExistence type="inferred from homology"/>
<dbReference type="PANTHER" id="PTHR30069">
    <property type="entry name" value="TONB-DEPENDENT OUTER MEMBRANE RECEPTOR"/>
    <property type="match status" value="1"/>
</dbReference>
<evidence type="ECO:0000256" key="3">
    <source>
        <dbReference type="ARBA" id="ARBA00023136"/>
    </source>
</evidence>
<keyword evidence="5" id="KW-1134">Transmembrane beta strand</keyword>
<keyword evidence="1 5" id="KW-0813">Transport</keyword>
<dbReference type="InterPro" id="IPR023997">
    <property type="entry name" value="TonB-dep_OMP_SusC/RagA_CS"/>
</dbReference>
<dbReference type="InterPro" id="IPR012910">
    <property type="entry name" value="Plug_dom"/>
</dbReference>
<dbReference type="NCBIfam" id="TIGR04056">
    <property type="entry name" value="OMP_RagA_SusC"/>
    <property type="match status" value="1"/>
</dbReference>
<evidence type="ECO:0000256" key="5">
    <source>
        <dbReference type="PROSITE-ProRule" id="PRU01360"/>
    </source>
</evidence>
<dbReference type="STRING" id="1642647.PSM36_2201"/>
<dbReference type="InterPro" id="IPR023996">
    <property type="entry name" value="TonB-dep_OMP_SusC/RagA"/>
</dbReference>
<dbReference type="InterPro" id="IPR037066">
    <property type="entry name" value="Plug_dom_sf"/>
</dbReference>
<dbReference type="Pfam" id="PF07715">
    <property type="entry name" value="Plug"/>
    <property type="match status" value="1"/>
</dbReference>
<gene>
    <name evidence="7" type="ORF">PSM36_2201</name>
</gene>
<dbReference type="PROSITE" id="PS52016">
    <property type="entry name" value="TONB_DEPENDENT_REC_3"/>
    <property type="match status" value="1"/>
</dbReference>
<dbReference type="NCBIfam" id="TIGR04057">
    <property type="entry name" value="SusC_RagA_signa"/>
    <property type="match status" value="1"/>
</dbReference>
<dbReference type="InterPro" id="IPR011662">
    <property type="entry name" value="Secretin/TonB_short_N"/>
</dbReference>
<feature type="domain" description="Secretin/TonB short N-terminal" evidence="6">
    <location>
        <begin position="70"/>
        <end position="121"/>
    </location>
</feature>
<dbReference type="Pfam" id="PF07660">
    <property type="entry name" value="STN"/>
    <property type="match status" value="1"/>
</dbReference>
<comment type="similarity">
    <text evidence="5">Belongs to the TonB-dependent receptor family.</text>
</comment>
<dbReference type="RefSeq" id="WP_083711020.1">
    <property type="nucleotide sequence ID" value="NZ_LT605205.1"/>
</dbReference>
<accession>A0A1R3SXP1</accession>
<comment type="subcellular location">
    <subcellularLocation>
        <location evidence="5">Cell outer membrane</location>
        <topology evidence="5">Multi-pass membrane protein</topology>
    </subcellularLocation>
</comment>
<evidence type="ECO:0000256" key="4">
    <source>
        <dbReference type="ARBA" id="ARBA00023237"/>
    </source>
</evidence>
<dbReference type="Gene3D" id="2.170.130.10">
    <property type="entry name" value="TonB-dependent receptor, plug domain"/>
    <property type="match status" value="1"/>
</dbReference>
<dbReference type="AlphaFoldDB" id="A0A1R3SXP1"/>
<dbReference type="FunFam" id="2.170.130.10:FF:000003">
    <property type="entry name" value="SusC/RagA family TonB-linked outer membrane protein"/>
    <property type="match status" value="1"/>
</dbReference>
<sequence length="1133" mass="126953">MKKNNLAKKIYLLVPKQLWLQMKITTLLILLTTFCLQANDSYSQNVKVSLDIQNATITEIFREIENRTDYRFFYNKTLLNTEKRVSVNSNEKEVSAILDQLLAGENVSYTMVNNYIVITPKENEETNSPGVTQDNRKTVIGIVTDEQGEPIIGANIIEKGTTNGTVTDIDGKFNITVSTDSSVLLFSYIGYKSVEIPVGEQTTINVQLQEDTETLEEVVVVGYGTQKKVNLTGAVSSIESKSLTVAPVANTTNALAGRLPGLTVIQNSGQPGADRASLNIRGFDSPLVIVDGIEAEFHTIDPNMIESISVLKDGAAAIYGSRAGNGVILVTTKRGVQQKPSITFNSNLTLQGVTSMPKPTNAGQYAELEREKWIQSGRPIEQAPFTEEQIRKYYDGSDPQYPNTNWYNELIRDWAPQQQYNLSVRGGNEAVKYYGFVGYLNQQSMWKQNGGNYNRYNLQSNIDASVTKNLTFQLDLAAIIEDKIFPSRPQSAGGDNVWQDFWNTLPIYPATLPDPTKISYADGGGTGGAHVTSNHELMGYNKGDNQNFKGTGTLNYTFPGITGLSAKVLVNAIVNYNKSSTFSKPVQYYRYDIASDTYTLAGALGNKAQLSINQSRNSSITTQASLNYDRIFSDIHHLTILALFEGIDYKGDWISASRDNFLSPAVEQLYAGDNSTAKNNGSASEMGRMSYVGRLNYSYKGKYLLEATLRADASAKFSPTKRWGYFPSISAGWRISEENFMQNADNLDNLKLRVSYGQSGNDNVVNFQYLSGYTLQGFAGYLIGDNPLKAIAPSVIPNPNLSWEEIRIMGAGIDFSFFQRKIYGEADVFYRERTGIPGTRQSTLPSTFGASLPQENINSLDNRGFEFMLGTYFNINDFEFDISGNVAYSRDKWIHYEEPEYTDPDEIRLRKVSGNWTDRLFGYKSDKLFGSQAEIDALTFMQDNNNNTSLRPGDVRYINTNGDDRLDWRDQIELGARFPHWTMGLNINARYKNFDLTTLFQGAFAYYTDVWLLRSIRVYSEEVYNLRWTEEKNNTDALVPRMGGSSLNGEASDYRYKEAGYLRLKSASLGYNIPKELLNQISIEQARIYLAGTNLLTFDRLKKYNIDPEAPFGNAGYYYPQQRTISFGINVSF</sequence>
<keyword evidence="5" id="KW-0812">Transmembrane</keyword>
<evidence type="ECO:0000313" key="8">
    <source>
        <dbReference type="Proteomes" id="UP000187464"/>
    </source>
</evidence>
<dbReference type="KEGG" id="psac:PSM36_2201"/>
<evidence type="ECO:0000259" key="6">
    <source>
        <dbReference type="SMART" id="SM00965"/>
    </source>
</evidence>
<dbReference type="GO" id="GO:0009279">
    <property type="term" value="C:cell outer membrane"/>
    <property type="evidence" value="ECO:0007669"/>
    <property type="project" value="UniProtKB-SubCell"/>
</dbReference>
<evidence type="ECO:0000256" key="1">
    <source>
        <dbReference type="ARBA" id="ARBA00022448"/>
    </source>
</evidence>
<dbReference type="InterPro" id="IPR039426">
    <property type="entry name" value="TonB-dep_rcpt-like"/>
</dbReference>